<dbReference type="Gene3D" id="3.30.1490.20">
    <property type="entry name" value="ATP-grasp fold, A domain"/>
    <property type="match status" value="1"/>
</dbReference>
<dbReference type="Gene3D" id="3.40.50.261">
    <property type="entry name" value="Succinyl-CoA synthetase domains"/>
    <property type="match status" value="2"/>
</dbReference>
<dbReference type="InterPro" id="IPR000182">
    <property type="entry name" value="GNAT_dom"/>
</dbReference>
<dbReference type="AlphaFoldDB" id="A0A1M7Y6L8"/>
<keyword evidence="3" id="KW-0067">ATP-binding</keyword>
<dbReference type="SMART" id="SM00881">
    <property type="entry name" value="CoA_binding"/>
    <property type="match status" value="1"/>
</dbReference>
<dbReference type="InterPro" id="IPR036291">
    <property type="entry name" value="NAD(P)-bd_dom_sf"/>
</dbReference>
<keyword evidence="7" id="KW-1185">Reference proteome</keyword>
<keyword evidence="2" id="KW-0547">Nucleotide-binding</keyword>
<keyword evidence="6" id="KW-0808">Transferase</keyword>
<reference evidence="6 7" key="1">
    <citation type="submission" date="2016-12" db="EMBL/GenBank/DDBJ databases">
        <authorList>
            <person name="Song W.-J."/>
            <person name="Kurnit D.M."/>
        </authorList>
    </citation>
    <scope>NUCLEOTIDE SEQUENCE [LARGE SCALE GENOMIC DNA]</scope>
    <source>
        <strain evidence="6 7">DSM 18488</strain>
    </source>
</reference>
<dbReference type="RefSeq" id="WP_073613537.1">
    <property type="nucleotide sequence ID" value="NZ_FRFE01000009.1"/>
</dbReference>
<evidence type="ECO:0000259" key="5">
    <source>
        <dbReference type="PROSITE" id="PS51186"/>
    </source>
</evidence>
<dbReference type="GO" id="GO:0005524">
    <property type="term" value="F:ATP binding"/>
    <property type="evidence" value="ECO:0007669"/>
    <property type="project" value="UniProtKB-KW"/>
</dbReference>
<dbReference type="Gene3D" id="3.30.470.20">
    <property type="entry name" value="ATP-grasp fold, B domain"/>
    <property type="match status" value="1"/>
</dbReference>
<dbReference type="InterPro" id="IPR016181">
    <property type="entry name" value="Acyl_CoA_acyltransferase"/>
</dbReference>
<feature type="domain" description="N-acetyltransferase" evidence="5">
    <location>
        <begin position="741"/>
        <end position="899"/>
    </location>
</feature>
<dbReference type="SUPFAM" id="SSF55729">
    <property type="entry name" value="Acyl-CoA N-acyltransferases (Nat)"/>
    <property type="match status" value="1"/>
</dbReference>
<dbReference type="SUPFAM" id="SSF52210">
    <property type="entry name" value="Succinyl-CoA synthetase domains"/>
    <property type="match status" value="2"/>
</dbReference>
<dbReference type="GO" id="GO:0016747">
    <property type="term" value="F:acyltransferase activity, transferring groups other than amino-acyl groups"/>
    <property type="evidence" value="ECO:0007669"/>
    <property type="project" value="InterPro"/>
</dbReference>
<protein>
    <submittedName>
        <fullName evidence="6">Acetyltransferase</fullName>
    </submittedName>
</protein>
<evidence type="ECO:0000256" key="1">
    <source>
        <dbReference type="ARBA" id="ARBA00022598"/>
    </source>
</evidence>
<dbReference type="Pfam" id="PF19045">
    <property type="entry name" value="Ligase_CoA_2"/>
    <property type="match status" value="1"/>
</dbReference>
<comment type="similarity">
    <text evidence="4">In the N-terminal section; belongs to the acetate CoA ligase alpha subunit family.</text>
</comment>
<dbReference type="GO" id="GO:0043758">
    <property type="term" value="F:acetate-CoA ligase (ADP-forming) activity"/>
    <property type="evidence" value="ECO:0007669"/>
    <property type="project" value="InterPro"/>
</dbReference>
<dbReference type="Proteomes" id="UP000184603">
    <property type="component" value="Unassembled WGS sequence"/>
</dbReference>
<evidence type="ECO:0000313" key="6">
    <source>
        <dbReference type="EMBL" id="SHO48297.1"/>
    </source>
</evidence>
<accession>A0A1M7Y6L8</accession>
<dbReference type="STRING" id="1121416.SAMN02745220_02246"/>
<evidence type="ECO:0000313" key="7">
    <source>
        <dbReference type="Proteomes" id="UP000184603"/>
    </source>
</evidence>
<dbReference type="EMBL" id="FRFE01000009">
    <property type="protein sequence ID" value="SHO48297.1"/>
    <property type="molecule type" value="Genomic_DNA"/>
</dbReference>
<evidence type="ECO:0000256" key="2">
    <source>
        <dbReference type="ARBA" id="ARBA00022741"/>
    </source>
</evidence>
<dbReference type="InterPro" id="IPR043938">
    <property type="entry name" value="Ligase_CoA_dom"/>
</dbReference>
<dbReference type="PANTHER" id="PTHR43334:SF1">
    <property type="entry name" value="3-HYDROXYPROPIONATE--COA LIGASE [ADP-FORMING]"/>
    <property type="match status" value="1"/>
</dbReference>
<dbReference type="InterPro" id="IPR032875">
    <property type="entry name" value="Succ_CoA_lig_flav_dom"/>
</dbReference>
<gene>
    <name evidence="6" type="ORF">SAMN02745220_02246</name>
</gene>
<dbReference type="InterPro" id="IPR003781">
    <property type="entry name" value="CoA-bd"/>
</dbReference>
<dbReference type="PROSITE" id="PS51186">
    <property type="entry name" value="GNAT"/>
    <property type="match status" value="1"/>
</dbReference>
<dbReference type="Gene3D" id="3.40.50.720">
    <property type="entry name" value="NAD(P)-binding Rossmann-like Domain"/>
    <property type="match status" value="1"/>
</dbReference>
<proteinExistence type="inferred from homology"/>
<dbReference type="Gene3D" id="3.40.630.30">
    <property type="match status" value="1"/>
</dbReference>
<dbReference type="SUPFAM" id="SSF51735">
    <property type="entry name" value="NAD(P)-binding Rossmann-fold domains"/>
    <property type="match status" value="1"/>
</dbReference>
<evidence type="ECO:0000256" key="3">
    <source>
        <dbReference type="ARBA" id="ARBA00022840"/>
    </source>
</evidence>
<organism evidence="6 7">
    <name type="scientific">Desulfopila aestuarii DSM 18488</name>
    <dbReference type="NCBI Taxonomy" id="1121416"/>
    <lineage>
        <taxon>Bacteria</taxon>
        <taxon>Pseudomonadati</taxon>
        <taxon>Thermodesulfobacteriota</taxon>
        <taxon>Desulfobulbia</taxon>
        <taxon>Desulfobulbales</taxon>
        <taxon>Desulfocapsaceae</taxon>
        <taxon>Desulfopila</taxon>
    </lineage>
</organism>
<dbReference type="InterPro" id="IPR051538">
    <property type="entry name" value="Acyl-CoA_Synth/Transferase"/>
</dbReference>
<name>A0A1M7Y6L8_9BACT</name>
<dbReference type="OrthoDB" id="9791027at2"/>
<dbReference type="SUPFAM" id="SSF56059">
    <property type="entry name" value="Glutathione synthetase ATP-binding domain-like"/>
    <property type="match status" value="1"/>
</dbReference>
<dbReference type="FunFam" id="3.30.1490.20:FF:000020">
    <property type="entry name" value="Protein lysine acetyltransferase"/>
    <property type="match status" value="1"/>
</dbReference>
<dbReference type="InterPro" id="IPR016102">
    <property type="entry name" value="Succinyl-CoA_synth-like"/>
</dbReference>
<sequence>MTIRNLDAIFSPASVALIGASRTPKSIGAVLTDNLLKTGFPGQIYLVNPRYESIREHRSYPDIKSLPVTPDLAIIATPPRQIPEIIAELAANGTRGAVVITAGYGEKEKENGKRWKQAILEASRPNLLRVIGPNCLGIMVPGQCLNASFGHLNPLTGNLAFVAQSGALLTSVLDWATSREIGFSHFVSLGDMVDVDFGDMLDYLAADGPTQAILLYIESITNARKFMSAARAAARLKPVIVVKGGRFTESAQAAASHTGALAGIDGVFDAAFRRAGILRVMDMEALFNAVETLSMARPLSGDRLAILTNGGGVGVLATDTLIEKQGRLATLDPETIARLDEVLPPTWSRTNPIDIIGDADGERYHKAMSVLLEDKGVDAILVMNCPTAISSSTDSARAVIQAVEQRKSIFRRPMLLAGWLGDGAALEARHLFRKSRIPCYQSPSDAVRGFMQMVRYQHSQEMLMETVPNIPGRFTPDTEKVRRIIAQALSKQRDWLSDDEARLVLAAYDIPVVQALFTATPEEAGTAAAVFSGPLALKIISPDIHHKSDVGGVILDLENGEAVREAAAHMQQRLTREFPAAQLTGFSVQQMIRRPHGRELIIGAFTDDQFGPVLLFGHGGTAVEVIRDKALALPPLNIHLAREVMARTRVYRLLQEYRNTPAADIDAVALSLVKLSQLVCDIAEITELDINPLVADEHGVMALDARIRICPAKGEATERLAIRPYPRELEEHLTLADGRRLLLRPIRPEDETGFQEIFAALSPEEIRMRFLHPMNSLPHKLAARLTQIDYAREMALVLEGPINENDDKTILYGGVRIIADPDNEEAEFAILLRKEMTGSGLGPMLMRRIIDYARNRGIGKLFGEVLTDNTPMLRLAAAFGFTCRPVRDDAGLRLLELKL</sequence>
<dbReference type="Pfam" id="PF13302">
    <property type="entry name" value="Acetyltransf_3"/>
    <property type="match status" value="1"/>
</dbReference>
<dbReference type="PANTHER" id="PTHR43334">
    <property type="entry name" value="ACETATE--COA LIGASE [ADP-FORMING]"/>
    <property type="match status" value="1"/>
</dbReference>
<dbReference type="Pfam" id="PF13380">
    <property type="entry name" value="CoA_binding_2"/>
    <property type="match status" value="1"/>
</dbReference>
<keyword evidence="1" id="KW-0436">Ligase</keyword>
<dbReference type="InterPro" id="IPR013815">
    <property type="entry name" value="ATP_grasp_subdomain_1"/>
</dbReference>
<dbReference type="Pfam" id="PF13607">
    <property type="entry name" value="Succ_CoA_lig"/>
    <property type="match status" value="1"/>
</dbReference>
<dbReference type="Pfam" id="PF13549">
    <property type="entry name" value="ATP-grasp_5"/>
    <property type="match status" value="1"/>
</dbReference>
<evidence type="ECO:0000256" key="4">
    <source>
        <dbReference type="ARBA" id="ARBA00060888"/>
    </source>
</evidence>